<dbReference type="Pfam" id="PF01370">
    <property type="entry name" value="Epimerase"/>
    <property type="match status" value="1"/>
</dbReference>
<protein>
    <submittedName>
        <fullName evidence="2">NAD-dependent epimerase/dehydratase family protein</fullName>
    </submittedName>
</protein>
<organism evidence="2 3">
    <name type="scientific">Geodermatophilus maliterrae</name>
    <dbReference type="NCBI Taxonomy" id="3162531"/>
    <lineage>
        <taxon>Bacteria</taxon>
        <taxon>Bacillati</taxon>
        <taxon>Actinomycetota</taxon>
        <taxon>Actinomycetes</taxon>
        <taxon>Geodermatophilales</taxon>
        <taxon>Geodermatophilaceae</taxon>
        <taxon>Geodermatophilus</taxon>
    </lineage>
</organism>
<evidence type="ECO:0000313" key="3">
    <source>
        <dbReference type="Proteomes" id="UP001560045"/>
    </source>
</evidence>
<dbReference type="SUPFAM" id="SSF51735">
    <property type="entry name" value="NAD(P)-binding Rossmann-fold domains"/>
    <property type="match status" value="1"/>
</dbReference>
<sequence length="318" mass="33979">MALHVIVGKGPVGLTTAELLADQGHRVRVLSRSGGTSTDRVEHRRVDAADAAGLTEAATGAAALYNAVNPAYDRWTTDWPPVAAALLAATERSGAVLVTMSNLYVYGRPTGPMTPESPLAATDTKGRVRIAMWREALAAHEAGRIRMTEARAGDFVGPQVPADHSHLVRQLPALRRGRRAWVVGDPDAPRSWTYLPDVAATLAVLGTDTRALGRAWHVPSNPPRSQRQALADLARAMGRRPVPVSGVPWPVLQAVGRFSPVMREVVDIRHQFDQEYVLDATATTQAFGLTATPWDQVLAATAGAAEPTRVRASAARPG</sequence>
<feature type="domain" description="NAD-dependent epimerase/dehydratase" evidence="1">
    <location>
        <begin position="8"/>
        <end position="205"/>
    </location>
</feature>
<dbReference type="InterPro" id="IPR001509">
    <property type="entry name" value="Epimerase_deHydtase"/>
</dbReference>
<dbReference type="EMBL" id="JBFNXQ010000007">
    <property type="protein sequence ID" value="MEX5717560.1"/>
    <property type="molecule type" value="Genomic_DNA"/>
</dbReference>
<evidence type="ECO:0000313" key="2">
    <source>
        <dbReference type="EMBL" id="MEX5717560.1"/>
    </source>
</evidence>
<keyword evidence="3" id="KW-1185">Reference proteome</keyword>
<reference evidence="2 3" key="1">
    <citation type="submission" date="2024-06" db="EMBL/GenBank/DDBJ databases">
        <title>Draft genome sequence of Geodermatophilus badlandi, a novel member of the Geodermatophilaceae isolated from badland sedimentary rocks in the Red desert, Wyoming, USA.</title>
        <authorList>
            <person name="Ben Tekaya S."/>
            <person name="Nouioui I."/>
            <person name="Flores G.M."/>
            <person name="Shaal M.N."/>
            <person name="Bredoire F."/>
            <person name="Basile F."/>
            <person name="Van Diepen L."/>
            <person name="Ward N.L."/>
        </authorList>
    </citation>
    <scope>NUCLEOTIDE SEQUENCE [LARGE SCALE GENOMIC DNA]</scope>
    <source>
        <strain evidence="2 3">WL48A</strain>
    </source>
</reference>
<proteinExistence type="predicted"/>
<dbReference type="RefSeq" id="WP_369203517.1">
    <property type="nucleotide sequence ID" value="NZ_JBFNXQ010000007.1"/>
</dbReference>
<dbReference type="InterPro" id="IPR036291">
    <property type="entry name" value="NAD(P)-bd_dom_sf"/>
</dbReference>
<dbReference type="Proteomes" id="UP001560045">
    <property type="component" value="Unassembled WGS sequence"/>
</dbReference>
<comment type="caution">
    <text evidence="2">The sequence shown here is derived from an EMBL/GenBank/DDBJ whole genome shotgun (WGS) entry which is preliminary data.</text>
</comment>
<evidence type="ECO:0000259" key="1">
    <source>
        <dbReference type="Pfam" id="PF01370"/>
    </source>
</evidence>
<dbReference type="Gene3D" id="3.40.50.720">
    <property type="entry name" value="NAD(P)-binding Rossmann-like Domain"/>
    <property type="match status" value="1"/>
</dbReference>
<accession>A0ABV3XCI8</accession>
<name>A0ABV3XCI8_9ACTN</name>
<gene>
    <name evidence="2" type="ORF">ABQ292_04150</name>
</gene>